<accession>A0A0D0A2R7</accession>
<dbReference type="InterPro" id="IPR009027">
    <property type="entry name" value="Ribosomal_bL9/RNase_H1_N"/>
</dbReference>
<dbReference type="SUPFAM" id="SSF55658">
    <property type="entry name" value="L9 N-domain-like"/>
    <property type="match status" value="1"/>
</dbReference>
<dbReference type="EMBL" id="KN835572">
    <property type="protein sequence ID" value="KIK35986.1"/>
    <property type="molecule type" value="Genomic_DNA"/>
</dbReference>
<dbReference type="Pfam" id="PF01693">
    <property type="entry name" value="Cauli_VI"/>
    <property type="match status" value="1"/>
</dbReference>
<dbReference type="Gene3D" id="3.40.970.10">
    <property type="entry name" value="Ribonuclease H1, N-terminal domain"/>
    <property type="match status" value="1"/>
</dbReference>
<feature type="non-terminal residue" evidence="2">
    <location>
        <position position="1"/>
    </location>
</feature>
<proteinExistence type="predicted"/>
<dbReference type="OrthoDB" id="2685848at2759"/>
<keyword evidence="3" id="KW-1185">Reference proteome</keyword>
<feature type="non-terminal residue" evidence="2">
    <location>
        <position position="77"/>
    </location>
</feature>
<reference evidence="3" key="2">
    <citation type="submission" date="2015-01" db="EMBL/GenBank/DDBJ databases">
        <title>Evolutionary Origins and Diversification of the Mycorrhizal Mutualists.</title>
        <authorList>
            <consortium name="DOE Joint Genome Institute"/>
            <consortium name="Mycorrhizal Genomics Consortium"/>
            <person name="Kohler A."/>
            <person name="Kuo A."/>
            <person name="Nagy L.G."/>
            <person name="Floudas D."/>
            <person name="Copeland A."/>
            <person name="Barry K.W."/>
            <person name="Cichocki N."/>
            <person name="Veneault-Fourrey C."/>
            <person name="LaButti K."/>
            <person name="Lindquist E.A."/>
            <person name="Lipzen A."/>
            <person name="Lundell T."/>
            <person name="Morin E."/>
            <person name="Murat C."/>
            <person name="Riley R."/>
            <person name="Ohm R."/>
            <person name="Sun H."/>
            <person name="Tunlid A."/>
            <person name="Henrissat B."/>
            <person name="Grigoriev I.V."/>
            <person name="Hibbett D.S."/>
            <person name="Martin F."/>
        </authorList>
    </citation>
    <scope>NUCLEOTIDE SEQUENCE [LARGE SCALE GENOMIC DNA]</scope>
    <source>
        <strain evidence="3">UH-Slu-Lm8-n1</strain>
    </source>
</reference>
<organism evidence="2 3">
    <name type="scientific">Suillus luteus UH-Slu-Lm8-n1</name>
    <dbReference type="NCBI Taxonomy" id="930992"/>
    <lineage>
        <taxon>Eukaryota</taxon>
        <taxon>Fungi</taxon>
        <taxon>Dikarya</taxon>
        <taxon>Basidiomycota</taxon>
        <taxon>Agaricomycotina</taxon>
        <taxon>Agaricomycetes</taxon>
        <taxon>Agaricomycetidae</taxon>
        <taxon>Boletales</taxon>
        <taxon>Suillineae</taxon>
        <taxon>Suillaceae</taxon>
        <taxon>Suillus</taxon>
    </lineage>
</organism>
<name>A0A0D0A2R7_9AGAM</name>
<dbReference type="Proteomes" id="UP000054485">
    <property type="component" value="Unassembled WGS sequence"/>
</dbReference>
<protein>
    <recommendedName>
        <fullName evidence="1">Ribonuclease H1 N-terminal domain-containing protein</fullName>
    </recommendedName>
</protein>
<reference evidence="2 3" key="1">
    <citation type="submission" date="2014-04" db="EMBL/GenBank/DDBJ databases">
        <authorList>
            <consortium name="DOE Joint Genome Institute"/>
            <person name="Kuo A."/>
            <person name="Ruytinx J."/>
            <person name="Rineau F."/>
            <person name="Colpaert J."/>
            <person name="Kohler A."/>
            <person name="Nagy L.G."/>
            <person name="Floudas D."/>
            <person name="Copeland A."/>
            <person name="Barry K.W."/>
            <person name="Cichocki N."/>
            <person name="Veneault-Fourrey C."/>
            <person name="LaButti K."/>
            <person name="Lindquist E.A."/>
            <person name="Lipzen A."/>
            <person name="Lundell T."/>
            <person name="Morin E."/>
            <person name="Murat C."/>
            <person name="Sun H."/>
            <person name="Tunlid A."/>
            <person name="Henrissat B."/>
            <person name="Grigoriev I.V."/>
            <person name="Hibbett D.S."/>
            <person name="Martin F."/>
            <person name="Nordberg H.P."/>
            <person name="Cantor M.N."/>
            <person name="Hua S.X."/>
        </authorList>
    </citation>
    <scope>NUCLEOTIDE SEQUENCE [LARGE SCALE GENOMIC DNA]</scope>
    <source>
        <strain evidence="2 3">UH-Slu-Lm8-n1</strain>
    </source>
</reference>
<gene>
    <name evidence="2" type="ORF">CY34DRAFT_40448</name>
</gene>
<dbReference type="AlphaFoldDB" id="A0A0D0A2R7"/>
<dbReference type="HOGENOM" id="CLU_180224_0_0_1"/>
<dbReference type="InParanoid" id="A0A0D0A2R7"/>
<evidence type="ECO:0000313" key="3">
    <source>
        <dbReference type="Proteomes" id="UP000054485"/>
    </source>
</evidence>
<feature type="domain" description="Ribonuclease H1 N-terminal" evidence="1">
    <location>
        <begin position="24"/>
        <end position="55"/>
    </location>
</feature>
<evidence type="ECO:0000313" key="2">
    <source>
        <dbReference type="EMBL" id="KIK35986.1"/>
    </source>
</evidence>
<sequence length="77" mass="8766">GEECLQQHYEGFTFDIPHPEARGPFYIVTRGRRVGIFNTWTRTSPHVLGVSCASYTHARSWSDGVLRMLDAIKLEEA</sequence>
<evidence type="ECO:0000259" key="1">
    <source>
        <dbReference type="Pfam" id="PF01693"/>
    </source>
</evidence>
<dbReference type="InterPro" id="IPR037056">
    <property type="entry name" value="RNase_H1_N_sf"/>
</dbReference>
<dbReference type="InterPro" id="IPR011320">
    <property type="entry name" value="RNase_H1_N"/>
</dbReference>
<dbReference type="STRING" id="930992.A0A0D0A2R7"/>